<evidence type="ECO:0000256" key="5">
    <source>
        <dbReference type="SAM" id="Phobius"/>
    </source>
</evidence>
<accession>A0A6J6F4B7</accession>
<feature type="transmembrane region" description="Helical" evidence="5">
    <location>
        <begin position="226"/>
        <end position="251"/>
    </location>
</feature>
<organism evidence="6">
    <name type="scientific">freshwater metagenome</name>
    <dbReference type="NCBI Taxonomy" id="449393"/>
    <lineage>
        <taxon>unclassified sequences</taxon>
        <taxon>metagenomes</taxon>
        <taxon>ecological metagenomes</taxon>
    </lineage>
</organism>
<feature type="transmembrane region" description="Helical" evidence="5">
    <location>
        <begin position="146"/>
        <end position="177"/>
    </location>
</feature>
<evidence type="ECO:0000256" key="2">
    <source>
        <dbReference type="ARBA" id="ARBA00022692"/>
    </source>
</evidence>
<sequence length="263" mass="26401">MTPVNPTTPWWSFAAIGAVAGLFSGFFGVGGGIIMVPLLVSLLSIEHKTATVMSLAAIIPTATVGALGFVASQSVPPNQLVFGAVIAAGGILTAPLGTLALRKLNVRAIRWAFVAVLVATAIMVFVTLPSRDVLLERSLGTIVELFVLGCVMGFIAGLLGVGGGLIAVPVLIVVFGVSDLNAKALSLVAMIPAAISGTISTVRASSFPVKPSIALGAGAAVTSLGGVWLATVVPVAAAQVLLAAFIVYAAVTMALRATRSSNG</sequence>
<dbReference type="Pfam" id="PF01925">
    <property type="entry name" value="TauE"/>
    <property type="match status" value="2"/>
</dbReference>
<feature type="transmembrane region" description="Helical" evidence="5">
    <location>
        <begin position="108"/>
        <end position="126"/>
    </location>
</feature>
<comment type="subcellular location">
    <subcellularLocation>
        <location evidence="1">Membrane</location>
        <topology evidence="1">Multi-pass membrane protein</topology>
    </subcellularLocation>
</comment>
<dbReference type="PANTHER" id="PTHR43701">
    <property type="entry name" value="MEMBRANE TRANSPORTER PROTEIN MJ0441-RELATED"/>
    <property type="match status" value="1"/>
</dbReference>
<protein>
    <submittedName>
        <fullName evidence="6">Unannotated protein</fullName>
    </submittedName>
</protein>
<dbReference type="InterPro" id="IPR051598">
    <property type="entry name" value="TSUP/Inactive_protease-like"/>
</dbReference>
<gene>
    <name evidence="6" type="ORF">UFOPK1788_00035</name>
</gene>
<dbReference type="EMBL" id="CAEZUE010000002">
    <property type="protein sequence ID" value="CAB4583237.1"/>
    <property type="molecule type" value="Genomic_DNA"/>
</dbReference>
<evidence type="ECO:0000256" key="3">
    <source>
        <dbReference type="ARBA" id="ARBA00022989"/>
    </source>
</evidence>
<dbReference type="GO" id="GO:0016020">
    <property type="term" value="C:membrane"/>
    <property type="evidence" value="ECO:0007669"/>
    <property type="project" value="UniProtKB-SubCell"/>
</dbReference>
<evidence type="ECO:0000313" key="6">
    <source>
        <dbReference type="EMBL" id="CAB4583237.1"/>
    </source>
</evidence>
<feature type="transmembrane region" description="Helical" evidence="5">
    <location>
        <begin position="184"/>
        <end position="206"/>
    </location>
</feature>
<keyword evidence="3 5" id="KW-1133">Transmembrane helix</keyword>
<keyword evidence="4 5" id="KW-0472">Membrane</keyword>
<reference evidence="6" key="1">
    <citation type="submission" date="2020-05" db="EMBL/GenBank/DDBJ databases">
        <authorList>
            <person name="Chiriac C."/>
            <person name="Salcher M."/>
            <person name="Ghai R."/>
            <person name="Kavagutti S V."/>
        </authorList>
    </citation>
    <scope>NUCLEOTIDE SEQUENCE</scope>
</reference>
<proteinExistence type="predicted"/>
<keyword evidence="2 5" id="KW-0812">Transmembrane</keyword>
<name>A0A6J6F4B7_9ZZZZ</name>
<dbReference type="InterPro" id="IPR002781">
    <property type="entry name" value="TM_pro_TauE-like"/>
</dbReference>
<feature type="transmembrane region" description="Helical" evidence="5">
    <location>
        <begin position="80"/>
        <end position="101"/>
    </location>
</feature>
<evidence type="ECO:0000256" key="4">
    <source>
        <dbReference type="ARBA" id="ARBA00023136"/>
    </source>
</evidence>
<feature type="transmembrane region" description="Helical" evidence="5">
    <location>
        <begin position="52"/>
        <end position="74"/>
    </location>
</feature>
<evidence type="ECO:0000256" key="1">
    <source>
        <dbReference type="ARBA" id="ARBA00004141"/>
    </source>
</evidence>
<feature type="transmembrane region" description="Helical" evidence="5">
    <location>
        <begin position="12"/>
        <end position="40"/>
    </location>
</feature>
<dbReference type="PANTHER" id="PTHR43701:SF2">
    <property type="entry name" value="MEMBRANE TRANSPORTER PROTEIN YJNA-RELATED"/>
    <property type="match status" value="1"/>
</dbReference>
<dbReference type="AlphaFoldDB" id="A0A6J6F4B7"/>